<sequence>MDTETRQFDVLQELFIEYGTDLPLEVWQQEIGTSTGFTPADYLASRTGKMVQQDMFLEQFKERFLDRVNGEPALPGAEARIREARDRGLAVGLASSSDLDWVSMHLKNLGLFDYFSCIRTSDDVEDVKPDPALYEQTAACLGVRPEECVVFEDSVNGALAAERAGMRCVIVPNKVTETLAFGHHDRRLDSLEDTTLDALLPSL</sequence>
<dbReference type="InterPro" id="IPR023214">
    <property type="entry name" value="HAD_sf"/>
</dbReference>
<evidence type="ECO:0000256" key="2">
    <source>
        <dbReference type="ARBA" id="ARBA00022723"/>
    </source>
</evidence>
<dbReference type="Gene3D" id="1.10.150.240">
    <property type="entry name" value="Putative phosphatase, domain 2"/>
    <property type="match status" value="1"/>
</dbReference>
<dbReference type="Proteomes" id="UP000199668">
    <property type="component" value="Unassembled WGS sequence"/>
</dbReference>
<dbReference type="SUPFAM" id="SSF56784">
    <property type="entry name" value="HAD-like"/>
    <property type="match status" value="1"/>
</dbReference>
<dbReference type="Gene3D" id="3.40.50.1000">
    <property type="entry name" value="HAD superfamily/HAD-like"/>
    <property type="match status" value="1"/>
</dbReference>
<dbReference type="FunFam" id="3.40.50.1000:FF:000036">
    <property type="entry name" value="HAD family hydrolase"/>
    <property type="match status" value="1"/>
</dbReference>
<dbReference type="InterPro" id="IPR023198">
    <property type="entry name" value="PGP-like_dom2"/>
</dbReference>
<proteinExistence type="inferred from homology"/>
<dbReference type="STRING" id="266892.SAMN04488054_11154"/>
<evidence type="ECO:0000256" key="3">
    <source>
        <dbReference type="ARBA" id="ARBA00022801"/>
    </source>
</evidence>
<dbReference type="GO" id="GO:0016787">
    <property type="term" value="F:hydrolase activity"/>
    <property type="evidence" value="ECO:0007669"/>
    <property type="project" value="UniProtKB-KW"/>
</dbReference>
<dbReference type="EMBL" id="FOTY01000011">
    <property type="protein sequence ID" value="SFM01435.1"/>
    <property type="molecule type" value="Genomic_DNA"/>
</dbReference>
<dbReference type="InterPro" id="IPR036412">
    <property type="entry name" value="HAD-like_sf"/>
</dbReference>
<keyword evidence="2" id="KW-0479">Metal-binding</keyword>
<keyword evidence="5" id="KW-1185">Reference proteome</keyword>
<dbReference type="Pfam" id="PF13419">
    <property type="entry name" value="HAD_2"/>
    <property type="match status" value="1"/>
</dbReference>
<keyword evidence="3" id="KW-0378">Hydrolase</keyword>
<dbReference type="AlphaFoldDB" id="A0A1I4MEK0"/>
<organism evidence="4 5">
    <name type="scientific">Salibacterium qingdaonense</name>
    <dbReference type="NCBI Taxonomy" id="266892"/>
    <lineage>
        <taxon>Bacteria</taxon>
        <taxon>Bacillati</taxon>
        <taxon>Bacillota</taxon>
        <taxon>Bacilli</taxon>
        <taxon>Bacillales</taxon>
        <taxon>Bacillaceae</taxon>
    </lineage>
</organism>
<dbReference type="InterPro" id="IPR006439">
    <property type="entry name" value="HAD-SF_hydro_IA"/>
</dbReference>
<evidence type="ECO:0000313" key="5">
    <source>
        <dbReference type="Proteomes" id="UP000199668"/>
    </source>
</evidence>
<gene>
    <name evidence="4" type="ORF">SAMN04488054_11154</name>
</gene>
<dbReference type="PANTHER" id="PTHR18901:SF38">
    <property type="entry name" value="PSEUDOURIDINE-5'-PHOSPHATASE"/>
    <property type="match status" value="1"/>
</dbReference>
<accession>A0A1I4MEK0</accession>
<dbReference type="NCBIfam" id="TIGR01509">
    <property type="entry name" value="HAD-SF-IA-v3"/>
    <property type="match status" value="1"/>
</dbReference>
<dbReference type="PANTHER" id="PTHR18901">
    <property type="entry name" value="2-DEOXYGLUCOSE-6-PHOSPHATE PHOSPHATASE 2"/>
    <property type="match status" value="1"/>
</dbReference>
<comment type="similarity">
    <text evidence="1">Belongs to the HAD-like hydrolase superfamily. CbbY/CbbZ/Gph/YieH family.</text>
</comment>
<evidence type="ECO:0000313" key="4">
    <source>
        <dbReference type="EMBL" id="SFM01435.1"/>
    </source>
</evidence>
<name>A0A1I4MEK0_9BACI</name>
<dbReference type="InterPro" id="IPR041492">
    <property type="entry name" value="HAD_2"/>
</dbReference>
<dbReference type="GO" id="GO:0046872">
    <property type="term" value="F:metal ion binding"/>
    <property type="evidence" value="ECO:0007669"/>
    <property type="project" value="UniProtKB-KW"/>
</dbReference>
<protein>
    <submittedName>
        <fullName evidence="4">Haloacid dehalogenase superfamily, subfamily IA, variant 3 with third motif having DD or ED</fullName>
    </submittedName>
</protein>
<reference evidence="4 5" key="1">
    <citation type="submission" date="2016-10" db="EMBL/GenBank/DDBJ databases">
        <authorList>
            <person name="de Groot N.N."/>
        </authorList>
    </citation>
    <scope>NUCLEOTIDE SEQUENCE [LARGE SCALE GENOMIC DNA]</scope>
    <source>
        <strain evidence="4 5">CGMCC 1.6134</strain>
    </source>
</reference>
<evidence type="ECO:0000256" key="1">
    <source>
        <dbReference type="ARBA" id="ARBA00006171"/>
    </source>
</evidence>